<dbReference type="EMBL" id="CP133620">
    <property type="protein sequence ID" value="WMV44679.1"/>
    <property type="molecule type" value="Genomic_DNA"/>
</dbReference>
<keyword evidence="5" id="KW-1185">Reference proteome</keyword>
<evidence type="ECO:0000256" key="2">
    <source>
        <dbReference type="RuleBase" id="RU004168"/>
    </source>
</evidence>
<dbReference type="EC" id="3.6.1.7" evidence="1"/>
<feature type="active site" evidence="1">
    <location>
        <position position="181"/>
    </location>
</feature>
<dbReference type="Gene3D" id="3.30.70.100">
    <property type="match status" value="1"/>
</dbReference>
<dbReference type="SUPFAM" id="SSF54975">
    <property type="entry name" value="Acylphosphatase/BLUF domain-like"/>
    <property type="match status" value="1"/>
</dbReference>
<dbReference type="PANTHER" id="PTHR47268:SF4">
    <property type="entry name" value="ACYLPHOSPHATASE"/>
    <property type="match status" value="1"/>
</dbReference>
<evidence type="ECO:0000256" key="1">
    <source>
        <dbReference type="PROSITE-ProRule" id="PRU00520"/>
    </source>
</evidence>
<dbReference type="InterPro" id="IPR017968">
    <property type="entry name" value="Acylphosphatase_CS"/>
</dbReference>
<dbReference type="AlphaFoldDB" id="A0AAF0UF25"/>
<dbReference type="Proteomes" id="UP001234989">
    <property type="component" value="Chromosome 9"/>
</dbReference>
<accession>A0AAF0UF25</accession>
<protein>
    <recommendedName>
        <fullName evidence="1">acylphosphatase</fullName>
        <ecNumber evidence="1">3.6.1.7</ecNumber>
    </recommendedName>
</protein>
<feature type="domain" description="Acylphosphatase-like" evidence="3">
    <location>
        <begin position="148"/>
        <end position="234"/>
    </location>
</feature>
<dbReference type="InterPro" id="IPR036046">
    <property type="entry name" value="Acylphosphatase-like_dom_sf"/>
</dbReference>
<name>A0AAF0UF25_SOLVR</name>
<keyword evidence="1" id="KW-0378">Hydrolase</keyword>
<evidence type="ECO:0000313" key="4">
    <source>
        <dbReference type="EMBL" id="WMV44679.1"/>
    </source>
</evidence>
<dbReference type="InterPro" id="IPR020456">
    <property type="entry name" value="Acylphosphatase"/>
</dbReference>
<comment type="catalytic activity">
    <reaction evidence="1">
        <text>an acyl phosphate + H2O = a carboxylate + phosphate + H(+)</text>
        <dbReference type="Rhea" id="RHEA:14965"/>
        <dbReference type="ChEBI" id="CHEBI:15377"/>
        <dbReference type="ChEBI" id="CHEBI:15378"/>
        <dbReference type="ChEBI" id="CHEBI:29067"/>
        <dbReference type="ChEBI" id="CHEBI:43474"/>
        <dbReference type="ChEBI" id="CHEBI:59918"/>
        <dbReference type="EC" id="3.6.1.7"/>
    </reaction>
</comment>
<evidence type="ECO:0000313" key="5">
    <source>
        <dbReference type="Proteomes" id="UP001234989"/>
    </source>
</evidence>
<evidence type="ECO:0000259" key="3">
    <source>
        <dbReference type="PROSITE" id="PS51160"/>
    </source>
</evidence>
<sequence length="236" mass="26615">MVDRMALVAASTSLPFSTERITCRFTNSFFKSHFITKLNKSNLDPPLQQWRTRSRISFIMHNHNVVDSYKGVKRVSFQLPLLLLPLRLGSSSSLPFLHKFISSPMSSLNSDANPDVKTVSLQQQQHCNLTSGVFGRLVCRQPYPYLGKVRVVIKGRVQGVFYRDWTVENAKELGLKGWVRNRRDGSVEALFSGSPEKVQEMEQRCRRGPPSAIVTGLDVVPCDDDPGTGFERKQTA</sequence>
<dbReference type="GO" id="GO:0003998">
    <property type="term" value="F:acylphosphatase activity"/>
    <property type="evidence" value="ECO:0007669"/>
    <property type="project" value="UniProtKB-EC"/>
</dbReference>
<comment type="similarity">
    <text evidence="2">Belongs to the acylphosphatase family.</text>
</comment>
<reference evidence="4" key="1">
    <citation type="submission" date="2023-08" db="EMBL/GenBank/DDBJ databases">
        <title>A de novo genome assembly of Solanum verrucosum Schlechtendal, a Mexican diploid species geographically isolated from the other diploid A-genome species in potato relatives.</title>
        <authorList>
            <person name="Hosaka K."/>
        </authorList>
    </citation>
    <scope>NUCLEOTIDE SEQUENCE</scope>
    <source>
        <tissue evidence="4">Young leaves</tissue>
    </source>
</reference>
<dbReference type="InterPro" id="IPR001792">
    <property type="entry name" value="Acylphosphatase-like_dom"/>
</dbReference>
<proteinExistence type="inferred from homology"/>
<dbReference type="PRINTS" id="PR00112">
    <property type="entry name" value="ACYLPHPHTASE"/>
</dbReference>
<dbReference type="PROSITE" id="PS00151">
    <property type="entry name" value="ACYLPHOSPHATASE_2"/>
    <property type="match status" value="1"/>
</dbReference>
<dbReference type="Pfam" id="PF00708">
    <property type="entry name" value="Acylphosphatase"/>
    <property type="match status" value="1"/>
</dbReference>
<gene>
    <name evidence="4" type="ORF">MTR67_038064</name>
</gene>
<dbReference type="PANTHER" id="PTHR47268">
    <property type="entry name" value="ACYLPHOSPHATASE"/>
    <property type="match status" value="1"/>
</dbReference>
<organism evidence="4 5">
    <name type="scientific">Solanum verrucosum</name>
    <dbReference type="NCBI Taxonomy" id="315347"/>
    <lineage>
        <taxon>Eukaryota</taxon>
        <taxon>Viridiplantae</taxon>
        <taxon>Streptophyta</taxon>
        <taxon>Embryophyta</taxon>
        <taxon>Tracheophyta</taxon>
        <taxon>Spermatophyta</taxon>
        <taxon>Magnoliopsida</taxon>
        <taxon>eudicotyledons</taxon>
        <taxon>Gunneridae</taxon>
        <taxon>Pentapetalae</taxon>
        <taxon>asterids</taxon>
        <taxon>lamiids</taxon>
        <taxon>Solanales</taxon>
        <taxon>Solanaceae</taxon>
        <taxon>Solanoideae</taxon>
        <taxon>Solaneae</taxon>
        <taxon>Solanum</taxon>
    </lineage>
</organism>
<feature type="active site" evidence="1">
    <location>
        <position position="163"/>
    </location>
</feature>
<dbReference type="PROSITE" id="PS51160">
    <property type="entry name" value="ACYLPHOSPHATASE_3"/>
    <property type="match status" value="1"/>
</dbReference>